<reference evidence="1" key="1">
    <citation type="submission" date="2016-02" db="EMBL/GenBank/DDBJ databases">
        <title>Genome sequence of Bacillus trypoxylicola KCTC 13244(T).</title>
        <authorList>
            <person name="Jeong H."/>
            <person name="Park S.-H."/>
            <person name="Choi S.-K."/>
        </authorList>
    </citation>
    <scope>NUCLEOTIDE SEQUENCE [LARGE SCALE GENOMIC DNA]</scope>
    <source>
        <strain evidence="1">KCTC 13244</strain>
    </source>
</reference>
<accession>A0A162D5G1</accession>
<dbReference type="Proteomes" id="UP000075806">
    <property type="component" value="Unassembled WGS sequence"/>
</dbReference>
<keyword evidence="2" id="KW-1185">Reference proteome</keyword>
<dbReference type="RefSeq" id="WP_061949601.1">
    <property type="nucleotide sequence ID" value="NZ_LTAO01000034.1"/>
</dbReference>
<evidence type="ECO:0008006" key="3">
    <source>
        <dbReference type="Google" id="ProtNLM"/>
    </source>
</evidence>
<dbReference type="Pfam" id="PF12691">
    <property type="entry name" value="Phage_tail_terminator_6"/>
    <property type="match status" value="1"/>
</dbReference>
<dbReference type="OrthoDB" id="2928533at2"/>
<comment type="caution">
    <text evidence="1">The sequence shown here is derived from an EMBL/GenBank/DDBJ whole genome shotgun (WGS) entry which is preliminary data.</text>
</comment>
<proteinExistence type="predicted"/>
<evidence type="ECO:0000313" key="1">
    <source>
        <dbReference type="EMBL" id="KYG28177.1"/>
    </source>
</evidence>
<dbReference type="AlphaFoldDB" id="A0A162D5G1"/>
<organism evidence="1 2">
    <name type="scientific">Alkalihalobacillus trypoxylicola</name>
    <dbReference type="NCBI Taxonomy" id="519424"/>
    <lineage>
        <taxon>Bacteria</taxon>
        <taxon>Bacillati</taxon>
        <taxon>Bacillota</taxon>
        <taxon>Bacilli</taxon>
        <taxon>Bacillales</taxon>
        <taxon>Bacillaceae</taxon>
        <taxon>Alkalihalobacillus</taxon>
    </lineage>
</organism>
<dbReference type="STRING" id="519424.AZF04_09755"/>
<protein>
    <recommendedName>
        <fullName evidence="3">Minor capsid protein</fullName>
    </recommendedName>
</protein>
<name>A0A162D5G1_9BACI</name>
<gene>
    <name evidence="1" type="ORF">AZF04_09755</name>
</gene>
<sequence length="130" mass="14566">MSLDFLDILNNKINELNLYARSTIGLLGEEDSISIMAMPGGAEVVYYSGVRDKDYQIQVNAKSQNQLNCFNALTTIYQTLERLNELPSSNGSYSFDSINITSLPSLVNQNEQGYYEFALSISAKITIYKE</sequence>
<dbReference type="EMBL" id="LTAO01000034">
    <property type="protein sequence ID" value="KYG28177.1"/>
    <property type="molecule type" value="Genomic_DNA"/>
</dbReference>
<dbReference type="InterPro" id="IPR024411">
    <property type="entry name" value="Tail_terminator_phage"/>
</dbReference>
<evidence type="ECO:0000313" key="2">
    <source>
        <dbReference type="Proteomes" id="UP000075806"/>
    </source>
</evidence>